<dbReference type="EMBL" id="AYRZ02000003">
    <property type="protein sequence ID" value="PHT86018.1"/>
    <property type="molecule type" value="Genomic_DNA"/>
</dbReference>
<evidence type="ECO:0000313" key="2">
    <source>
        <dbReference type="EMBL" id="PHT86018.1"/>
    </source>
</evidence>
<evidence type="ECO:0000256" key="1">
    <source>
        <dbReference type="SAM" id="MobiDB-lite"/>
    </source>
</evidence>
<keyword evidence="3" id="KW-1185">Reference proteome</keyword>
<reference evidence="2 3" key="2">
    <citation type="journal article" date="2017" name="Genome Biol.">
        <title>New reference genome sequences of hot pepper reveal the massive evolution of plant disease-resistance genes by retroduplication.</title>
        <authorList>
            <person name="Kim S."/>
            <person name="Park J."/>
            <person name="Yeom S.I."/>
            <person name="Kim Y.M."/>
            <person name="Seo E."/>
            <person name="Kim K.T."/>
            <person name="Kim M.S."/>
            <person name="Lee J.M."/>
            <person name="Cheong K."/>
            <person name="Shin H.S."/>
            <person name="Kim S.B."/>
            <person name="Han K."/>
            <person name="Lee J."/>
            <person name="Park M."/>
            <person name="Lee H.A."/>
            <person name="Lee H.Y."/>
            <person name="Lee Y."/>
            <person name="Oh S."/>
            <person name="Lee J.H."/>
            <person name="Choi E."/>
            <person name="Choi E."/>
            <person name="Lee S.E."/>
            <person name="Jeon J."/>
            <person name="Kim H."/>
            <person name="Choi G."/>
            <person name="Song H."/>
            <person name="Lee J."/>
            <person name="Lee S.C."/>
            <person name="Kwon J.K."/>
            <person name="Lee H.Y."/>
            <person name="Koo N."/>
            <person name="Hong Y."/>
            <person name="Kim R.W."/>
            <person name="Kang W.H."/>
            <person name="Huh J.H."/>
            <person name="Kang B.C."/>
            <person name="Yang T.J."/>
            <person name="Lee Y.H."/>
            <person name="Bennetzen J.L."/>
            <person name="Choi D."/>
        </authorList>
    </citation>
    <scope>NUCLEOTIDE SEQUENCE [LARGE SCALE GENOMIC DNA]</scope>
    <source>
        <strain evidence="3">cv. CM334</strain>
    </source>
</reference>
<dbReference type="Proteomes" id="UP000222542">
    <property type="component" value="Unassembled WGS sequence"/>
</dbReference>
<protein>
    <submittedName>
        <fullName evidence="2">Uncharacterized protein</fullName>
    </submittedName>
</protein>
<dbReference type="Gramene" id="PHT86018">
    <property type="protein sequence ID" value="PHT86018"/>
    <property type="gene ID" value="T459_08124"/>
</dbReference>
<comment type="caution">
    <text evidence="2">The sequence shown here is derived from an EMBL/GenBank/DDBJ whole genome shotgun (WGS) entry which is preliminary data.</text>
</comment>
<organism evidence="2 3">
    <name type="scientific">Capsicum annuum</name>
    <name type="common">Capsicum pepper</name>
    <dbReference type="NCBI Taxonomy" id="4072"/>
    <lineage>
        <taxon>Eukaryota</taxon>
        <taxon>Viridiplantae</taxon>
        <taxon>Streptophyta</taxon>
        <taxon>Embryophyta</taxon>
        <taxon>Tracheophyta</taxon>
        <taxon>Spermatophyta</taxon>
        <taxon>Magnoliopsida</taxon>
        <taxon>eudicotyledons</taxon>
        <taxon>Gunneridae</taxon>
        <taxon>Pentapetalae</taxon>
        <taxon>asterids</taxon>
        <taxon>lamiids</taxon>
        <taxon>Solanales</taxon>
        <taxon>Solanaceae</taxon>
        <taxon>Solanoideae</taxon>
        <taxon>Capsiceae</taxon>
        <taxon>Capsicum</taxon>
    </lineage>
</organism>
<dbReference type="OMA" id="QSKMLGE"/>
<gene>
    <name evidence="2" type="ORF">T459_08124</name>
</gene>
<feature type="compositionally biased region" description="Basic residues" evidence="1">
    <location>
        <begin position="61"/>
        <end position="70"/>
    </location>
</feature>
<name>A0A2G2ZVL6_CAPAN</name>
<dbReference type="AlphaFoldDB" id="A0A2G2ZVL6"/>
<sequence>MVLAEEVQDGNVLNLSDNVLGVIQSKMLGEVEDDNFNDPDYNLEEDDDDYHDFVTQRLGMKAKGRPKKGTSNRSNVVGPPTNGILIPQVNENAESDYYDSDELLEWGTDSEDECLHALLVVSGKAQSSFIGTRLVNLYVHLDDVSL</sequence>
<feature type="region of interest" description="Disordered" evidence="1">
    <location>
        <begin position="61"/>
        <end position="83"/>
    </location>
</feature>
<evidence type="ECO:0000313" key="3">
    <source>
        <dbReference type="Proteomes" id="UP000222542"/>
    </source>
</evidence>
<proteinExistence type="predicted"/>
<reference evidence="2 3" key="1">
    <citation type="journal article" date="2014" name="Nat. Genet.">
        <title>Genome sequence of the hot pepper provides insights into the evolution of pungency in Capsicum species.</title>
        <authorList>
            <person name="Kim S."/>
            <person name="Park M."/>
            <person name="Yeom S.I."/>
            <person name="Kim Y.M."/>
            <person name="Lee J.M."/>
            <person name="Lee H.A."/>
            <person name="Seo E."/>
            <person name="Choi J."/>
            <person name="Cheong K."/>
            <person name="Kim K.T."/>
            <person name="Jung K."/>
            <person name="Lee G.W."/>
            <person name="Oh S.K."/>
            <person name="Bae C."/>
            <person name="Kim S.B."/>
            <person name="Lee H.Y."/>
            <person name="Kim S.Y."/>
            <person name="Kim M.S."/>
            <person name="Kang B.C."/>
            <person name="Jo Y.D."/>
            <person name="Yang H.B."/>
            <person name="Jeong H.J."/>
            <person name="Kang W.H."/>
            <person name="Kwon J.K."/>
            <person name="Shin C."/>
            <person name="Lim J.Y."/>
            <person name="Park J.H."/>
            <person name="Huh J.H."/>
            <person name="Kim J.S."/>
            <person name="Kim B.D."/>
            <person name="Cohen O."/>
            <person name="Paran I."/>
            <person name="Suh M.C."/>
            <person name="Lee S.B."/>
            <person name="Kim Y.K."/>
            <person name="Shin Y."/>
            <person name="Noh S.J."/>
            <person name="Park J."/>
            <person name="Seo Y.S."/>
            <person name="Kwon S.Y."/>
            <person name="Kim H.A."/>
            <person name="Park J.M."/>
            <person name="Kim H.J."/>
            <person name="Choi S.B."/>
            <person name="Bosland P.W."/>
            <person name="Reeves G."/>
            <person name="Jo S.H."/>
            <person name="Lee B.W."/>
            <person name="Cho H.T."/>
            <person name="Choi H.S."/>
            <person name="Lee M.S."/>
            <person name="Yu Y."/>
            <person name="Do Choi Y."/>
            <person name="Park B.S."/>
            <person name="van Deynze A."/>
            <person name="Ashrafi H."/>
            <person name="Hill T."/>
            <person name="Kim W.T."/>
            <person name="Pai H.S."/>
            <person name="Ahn H.K."/>
            <person name="Yeam I."/>
            <person name="Giovannoni J.J."/>
            <person name="Rose J.K."/>
            <person name="Sorensen I."/>
            <person name="Lee S.J."/>
            <person name="Kim R.W."/>
            <person name="Choi I.Y."/>
            <person name="Choi B.S."/>
            <person name="Lim J.S."/>
            <person name="Lee Y.H."/>
            <person name="Choi D."/>
        </authorList>
    </citation>
    <scope>NUCLEOTIDE SEQUENCE [LARGE SCALE GENOMIC DNA]</scope>
    <source>
        <strain evidence="3">cv. CM334</strain>
    </source>
</reference>
<accession>A0A2G2ZVL6</accession>